<accession>A0A2S8GI61</accession>
<dbReference type="EMBL" id="PUHZ01000021">
    <property type="protein sequence ID" value="PQO44139.1"/>
    <property type="molecule type" value="Genomic_DNA"/>
</dbReference>
<comment type="similarity">
    <text evidence="4">Belongs to the methyl-accepting chemotaxis (MCP) protein family.</text>
</comment>
<dbReference type="AlphaFoldDB" id="A0A2S8GI61"/>
<evidence type="ECO:0000256" key="3">
    <source>
        <dbReference type="ARBA" id="ARBA00023224"/>
    </source>
</evidence>
<dbReference type="SUPFAM" id="SSF58104">
    <property type="entry name" value="Methyl-accepting chemotaxis protein (MCP) signaling domain"/>
    <property type="match status" value="1"/>
</dbReference>
<evidence type="ECO:0000256" key="4">
    <source>
        <dbReference type="ARBA" id="ARBA00029447"/>
    </source>
</evidence>
<dbReference type="InterPro" id="IPR003660">
    <property type="entry name" value="HAMP_dom"/>
</dbReference>
<keyword evidence="2" id="KW-0997">Cell inner membrane</keyword>
<evidence type="ECO:0000256" key="5">
    <source>
        <dbReference type="PROSITE-ProRule" id="PRU00284"/>
    </source>
</evidence>
<evidence type="ECO:0000256" key="1">
    <source>
        <dbReference type="ARBA" id="ARBA00004429"/>
    </source>
</evidence>
<evidence type="ECO:0000313" key="10">
    <source>
        <dbReference type="EMBL" id="PQO44139.1"/>
    </source>
</evidence>
<dbReference type="PANTHER" id="PTHR32089:SF112">
    <property type="entry name" value="LYSOZYME-LIKE PROTEIN-RELATED"/>
    <property type="match status" value="1"/>
</dbReference>
<keyword evidence="6" id="KW-0472">Membrane</keyword>
<evidence type="ECO:0000259" key="8">
    <source>
        <dbReference type="PROSITE" id="PS50192"/>
    </source>
</evidence>
<evidence type="ECO:0008006" key="12">
    <source>
        <dbReference type="Google" id="ProtNLM"/>
    </source>
</evidence>
<dbReference type="SMART" id="SM00304">
    <property type="entry name" value="HAMP"/>
    <property type="match status" value="2"/>
</dbReference>
<dbReference type="SMART" id="SM00283">
    <property type="entry name" value="MA"/>
    <property type="match status" value="1"/>
</dbReference>
<comment type="caution">
    <text evidence="10">The sequence shown here is derived from an EMBL/GenBank/DDBJ whole genome shotgun (WGS) entry which is preliminary data.</text>
</comment>
<dbReference type="Proteomes" id="UP000237819">
    <property type="component" value="Unassembled WGS sequence"/>
</dbReference>
<evidence type="ECO:0000259" key="7">
    <source>
        <dbReference type="PROSITE" id="PS50111"/>
    </source>
</evidence>
<keyword evidence="6" id="KW-1133">Transmembrane helix</keyword>
<dbReference type="InterPro" id="IPR032255">
    <property type="entry name" value="HBM"/>
</dbReference>
<protein>
    <recommendedName>
        <fullName evidence="12">Methyl-accepting chemotaxis protein</fullName>
    </recommendedName>
</protein>
<dbReference type="Gene3D" id="6.10.340.10">
    <property type="match status" value="1"/>
</dbReference>
<dbReference type="GO" id="GO:0005886">
    <property type="term" value="C:plasma membrane"/>
    <property type="evidence" value="ECO:0007669"/>
    <property type="project" value="UniProtKB-SubCell"/>
</dbReference>
<comment type="subcellular location">
    <subcellularLocation>
        <location evidence="1">Cell inner membrane</location>
        <topology evidence="1">Multi-pass membrane protein</topology>
    </subcellularLocation>
</comment>
<dbReference type="OrthoDB" id="9772755at2"/>
<keyword evidence="6" id="KW-0812">Transmembrane</keyword>
<dbReference type="RefSeq" id="WP_105337538.1">
    <property type="nucleotide sequence ID" value="NZ_PUHZ01000021.1"/>
</dbReference>
<evidence type="ECO:0000256" key="6">
    <source>
        <dbReference type="SAM" id="Phobius"/>
    </source>
</evidence>
<sequence length="756" mass="80944">MTKLERKQAAGSRLNPLGRISIRYQLGGAFAVVLLVMGVGMAIYHLAIQRTVASYDELLSGQISLQTLAEKTNVAMLECRRNEKDFLLRRDGKYVEKHAASCQALLSDAKSLDELAASLHDESAAADAKAIQAAAVEYQQAFTALTESWARRGLDHNSGLQGEFRNVVHELEEQAKSYQVDELYLQVAALHRYAVNAQSDDNANRKSLVKAIEEIKQSLQSDRYDEELKKSQMTLLTDVVAAFEQELAGKAKAEKLEAATEKMEQELRKQYVAGASAKLLMIRRREKDYLLRADPKYVTQTHDAAQQFVAAFADSQINPASIEAVRAAVAEYLRSFDALVAEDAQLAASEQKLRAAVHRIEPLVDQIAHNAETTAAQVAEDTAQSAEISTQRATIAGAVAVLMGVMIAWLLTRSITKPLSKMTALADRVARGDLKQTLDIRRDDEIGQLASAFNQLIVSLREIIAGLAVEAERLTGASGDMAATAGFLNEQASNTRTRSASATAATEEISAQIDSMNHLTEEISRNFGVISNNMQEMSSCITEIAKNAERTSGSARSASQLTGDSRTTIDELGLAASEIGAFIDTIQDIAEQTNLLALNATIEAARAGESGKGFAVVAGEVKVLSKQTAAATEDISRRIAGIQKSSDAAIASIARVADVIAELDAMSQSIASAVEEQNVTTRHVVSSVGSATSSLETVAAGISETNVAGEQIVSEIVAVSSAAETTASHAEAANSTSLELSKIADQLRAAVAKFEV</sequence>
<feature type="domain" description="Methyl-accepting transducer" evidence="7">
    <location>
        <begin position="477"/>
        <end position="713"/>
    </location>
</feature>
<dbReference type="Pfam" id="PF00015">
    <property type="entry name" value="MCPsignal"/>
    <property type="match status" value="1"/>
</dbReference>
<feature type="transmembrane region" description="Helical" evidence="6">
    <location>
        <begin position="21"/>
        <end position="44"/>
    </location>
</feature>
<name>A0A2S8GI61_9BACT</name>
<dbReference type="CDD" id="cd06225">
    <property type="entry name" value="HAMP"/>
    <property type="match status" value="1"/>
</dbReference>
<dbReference type="SMART" id="SM01358">
    <property type="entry name" value="HBM"/>
    <property type="match status" value="1"/>
</dbReference>
<evidence type="ECO:0000313" key="11">
    <source>
        <dbReference type="Proteomes" id="UP000237819"/>
    </source>
</evidence>
<evidence type="ECO:0000259" key="9">
    <source>
        <dbReference type="PROSITE" id="PS50885"/>
    </source>
</evidence>
<dbReference type="PROSITE" id="PS50192">
    <property type="entry name" value="T_SNARE"/>
    <property type="match status" value="1"/>
</dbReference>
<organism evidence="10 11">
    <name type="scientific">Blastopirellula marina</name>
    <dbReference type="NCBI Taxonomy" id="124"/>
    <lineage>
        <taxon>Bacteria</taxon>
        <taxon>Pseudomonadati</taxon>
        <taxon>Planctomycetota</taxon>
        <taxon>Planctomycetia</taxon>
        <taxon>Pirellulales</taxon>
        <taxon>Pirellulaceae</taxon>
        <taxon>Blastopirellula</taxon>
    </lineage>
</organism>
<evidence type="ECO:0000256" key="2">
    <source>
        <dbReference type="ARBA" id="ARBA00022519"/>
    </source>
</evidence>
<dbReference type="GO" id="GO:0007165">
    <property type="term" value="P:signal transduction"/>
    <property type="evidence" value="ECO:0007669"/>
    <property type="project" value="UniProtKB-KW"/>
</dbReference>
<dbReference type="PROSITE" id="PS50111">
    <property type="entry name" value="CHEMOTAXIS_TRANSDUC_2"/>
    <property type="match status" value="1"/>
</dbReference>
<feature type="domain" description="T-SNARE coiled-coil homology" evidence="8">
    <location>
        <begin position="643"/>
        <end position="705"/>
    </location>
</feature>
<dbReference type="PROSITE" id="PS50885">
    <property type="entry name" value="HAMP"/>
    <property type="match status" value="1"/>
</dbReference>
<proteinExistence type="inferred from homology"/>
<reference evidence="10 11" key="1">
    <citation type="submission" date="2018-02" db="EMBL/GenBank/DDBJ databases">
        <title>Comparative genomes isolates from brazilian mangrove.</title>
        <authorList>
            <person name="Araujo J.E."/>
            <person name="Taketani R.G."/>
            <person name="Silva M.C.P."/>
            <person name="Loureco M.V."/>
            <person name="Andreote F.D."/>
        </authorList>
    </citation>
    <scope>NUCLEOTIDE SEQUENCE [LARGE SCALE GENOMIC DNA]</scope>
    <source>
        <strain evidence="10 11">Nap-Phe MGV</strain>
    </source>
</reference>
<dbReference type="InterPro" id="IPR000727">
    <property type="entry name" value="T_SNARE_dom"/>
</dbReference>
<gene>
    <name evidence="10" type="ORF">C5Y93_21625</name>
</gene>
<keyword evidence="3 5" id="KW-0807">Transducer</keyword>
<dbReference type="InterPro" id="IPR004089">
    <property type="entry name" value="MCPsignal_dom"/>
</dbReference>
<keyword evidence="2" id="KW-1003">Cell membrane</keyword>
<dbReference type="PANTHER" id="PTHR32089">
    <property type="entry name" value="METHYL-ACCEPTING CHEMOTAXIS PROTEIN MCPB"/>
    <property type="match status" value="1"/>
</dbReference>
<feature type="domain" description="HAMP" evidence="9">
    <location>
        <begin position="413"/>
        <end position="465"/>
    </location>
</feature>
<dbReference type="Pfam" id="PF00672">
    <property type="entry name" value="HAMP"/>
    <property type="match status" value="1"/>
</dbReference>
<dbReference type="Gene3D" id="1.10.287.950">
    <property type="entry name" value="Methyl-accepting chemotaxis protein"/>
    <property type="match status" value="1"/>
</dbReference>